<evidence type="ECO:0000256" key="13">
    <source>
        <dbReference type="SAM" id="MobiDB-lite"/>
    </source>
</evidence>
<keyword evidence="11" id="KW-0868">Chloride</keyword>
<dbReference type="GO" id="GO:0034707">
    <property type="term" value="C:chloride channel complex"/>
    <property type="evidence" value="ECO:0007669"/>
    <property type="project" value="UniProtKB-KW"/>
</dbReference>
<dbReference type="RefSeq" id="XP_002956134.1">
    <property type="nucleotide sequence ID" value="XM_002956088.1"/>
</dbReference>
<keyword evidence="12" id="KW-0407">Ion channel</keyword>
<dbReference type="OrthoDB" id="540268at2759"/>
<evidence type="ECO:0000256" key="9">
    <source>
        <dbReference type="ARBA" id="ARBA00023173"/>
    </source>
</evidence>
<dbReference type="GO" id="GO:0072320">
    <property type="term" value="F:volume-sensitive chloride channel activity"/>
    <property type="evidence" value="ECO:0007669"/>
    <property type="project" value="TreeGrafter"/>
</dbReference>
<protein>
    <submittedName>
        <fullName evidence="15">Uncharacterized protein</fullName>
    </submittedName>
</protein>
<organism evidence="16">
    <name type="scientific">Volvox carteri f. nagariensis</name>
    <dbReference type="NCBI Taxonomy" id="3068"/>
    <lineage>
        <taxon>Eukaryota</taxon>
        <taxon>Viridiplantae</taxon>
        <taxon>Chlorophyta</taxon>
        <taxon>core chlorophytes</taxon>
        <taxon>Chlorophyceae</taxon>
        <taxon>CS clade</taxon>
        <taxon>Chlamydomonadales</taxon>
        <taxon>Volvocaceae</taxon>
        <taxon>Volvox</taxon>
    </lineage>
</organism>
<sequence length="1000" mass="104335">MAASSYGLSLLKVSDGLLGSAQSLRSALADVLMAIQLETTNSSLVQDFQCTSTLLDSGLELSDVKLDQIGRVASVLNTSMVPTLVAAAELVNATMAPAPCGATPSAKVVMGIQDLLAEINSTVTACENAVMALPATRLALGVSDLRVRELQAAQSAMNLSRWISALDMMSASVQTLDAAANSLLYNRLGAAMQAFVEAAQATVDSVNVLELSLDALDNVYLTGQALPQDQQLTATGRSCTLSLLQQLTSYDSSIFRFNTTLERSAIDTFTTMANAIELLYRVDPATTAATTAAMAGRGTSAGNGTIGLPSRLAAVPRWATHLLSPFETMNGTEWKALCGYVQTMLTYEDRNVSKLPDIQPILVHLSNLRGALAALQQPADGVQATLSAYVSLPSDILYGSLRTAVNVAKPAFSNASAMAGLSLSGDSVWLRGIANNTAFAADFTPDGTDATLGMSMNDRLLSIMGNMSDLTQWLTDKGVGLGALNDVMAGLEFVLTTLNKAETILLSSGYSNGSTMPQPSLSPPSSILYSSPMPGPQPSAFLQPLQQSMQLVADIVSNGVAGVNDLLDNALGKSMPDMPPLPLQPPSAPPLTGRRRRLHQVSTAGPNATELLRQELVRRLDGAFAALHSDTVLRYSNLFYSTAVTVYSLLIATCLLLGLALYFNFPAGIAVGLGIHVVLLGSVLAGAWAAAAGMVISHDACANIDSLVLDAVSPSSSLFPLARYYLQGVSTLTSVLRTTGLGDTVRLAAAANLLHTEILEPLLLGPTDIGSAVNSSTPWPTRFGTVQYALGSMLVGLSGVAANIHAQLAELVAMSSPSVAIAHYRAVTSWVCCGVGTKLLAVWICATGCGLLAWLAGLSTLLILKNLEDMPVGNSCGCTCYNPKDFPEPGRWRRKSGGDVLSMLGLEGGTRNPAPPFLPFPPPLRWFSDEKALVQKQEVLSSDGGASATGTACVGSTARCDLSDGPHGSGKARQPPETESAGPVHQGPLQSAPASGPAPK</sequence>
<evidence type="ECO:0000256" key="8">
    <source>
        <dbReference type="ARBA" id="ARBA00023136"/>
    </source>
</evidence>
<feature type="transmembrane region" description="Helical" evidence="14">
    <location>
        <begin position="638"/>
        <end position="663"/>
    </location>
</feature>
<dbReference type="GO" id="GO:0005229">
    <property type="term" value="F:intracellularly calcium-gated chloride channel activity"/>
    <property type="evidence" value="ECO:0007669"/>
    <property type="project" value="TreeGrafter"/>
</dbReference>
<comment type="subcellular location">
    <subcellularLocation>
        <location evidence="1">Cell membrane</location>
        <topology evidence="1">Multi-pass membrane protein</topology>
    </subcellularLocation>
</comment>
<keyword evidence="4" id="KW-1003">Cell membrane</keyword>
<feature type="region of interest" description="Disordered" evidence="13">
    <location>
        <begin position="957"/>
        <end position="1000"/>
    </location>
</feature>
<evidence type="ECO:0000256" key="11">
    <source>
        <dbReference type="ARBA" id="ARBA00023214"/>
    </source>
</evidence>
<dbReference type="KEGG" id="vcn:VOLCADRAFT_97053"/>
<dbReference type="PANTHER" id="PTHR12424">
    <property type="entry name" value="TWEETY-RELATED"/>
    <property type="match status" value="1"/>
</dbReference>
<keyword evidence="7" id="KW-0406">Ion transport</keyword>
<evidence type="ECO:0000256" key="3">
    <source>
        <dbReference type="ARBA" id="ARBA00022448"/>
    </source>
</evidence>
<dbReference type="GeneID" id="9626578"/>
<feature type="transmembrane region" description="Helical" evidence="14">
    <location>
        <begin position="840"/>
        <end position="864"/>
    </location>
</feature>
<evidence type="ECO:0000256" key="4">
    <source>
        <dbReference type="ARBA" id="ARBA00022475"/>
    </source>
</evidence>
<feature type="transmembrane region" description="Helical" evidence="14">
    <location>
        <begin position="670"/>
        <end position="696"/>
    </location>
</feature>
<keyword evidence="5 14" id="KW-0812">Transmembrane</keyword>
<evidence type="ECO:0000256" key="10">
    <source>
        <dbReference type="ARBA" id="ARBA00023180"/>
    </source>
</evidence>
<accession>D8UBS6</accession>
<dbReference type="PANTHER" id="PTHR12424:SF8">
    <property type="entry name" value="PROTEIN TWEETY"/>
    <property type="match status" value="1"/>
</dbReference>
<dbReference type="EMBL" id="GL378378">
    <property type="protein sequence ID" value="EFJ42874.1"/>
    <property type="molecule type" value="Genomic_DNA"/>
</dbReference>
<comment type="similarity">
    <text evidence="2">Belongs to the tweety family.</text>
</comment>
<keyword evidence="9" id="KW-0869">Chloride channel</keyword>
<keyword evidence="8 14" id="KW-0472">Membrane</keyword>
<evidence type="ECO:0000256" key="1">
    <source>
        <dbReference type="ARBA" id="ARBA00004651"/>
    </source>
</evidence>
<dbReference type="InterPro" id="IPR006990">
    <property type="entry name" value="Tweety"/>
</dbReference>
<evidence type="ECO:0000256" key="2">
    <source>
        <dbReference type="ARBA" id="ARBA00009849"/>
    </source>
</evidence>
<evidence type="ECO:0000256" key="6">
    <source>
        <dbReference type="ARBA" id="ARBA00022989"/>
    </source>
</evidence>
<keyword evidence="3" id="KW-0813">Transport</keyword>
<reference evidence="15 16" key="1">
    <citation type="journal article" date="2010" name="Science">
        <title>Genomic analysis of organismal complexity in the multicellular green alga Volvox carteri.</title>
        <authorList>
            <person name="Prochnik S.E."/>
            <person name="Umen J."/>
            <person name="Nedelcu A.M."/>
            <person name="Hallmann A."/>
            <person name="Miller S.M."/>
            <person name="Nishii I."/>
            <person name="Ferris P."/>
            <person name="Kuo A."/>
            <person name="Mitros T."/>
            <person name="Fritz-Laylin L.K."/>
            <person name="Hellsten U."/>
            <person name="Chapman J."/>
            <person name="Simakov O."/>
            <person name="Rensing S.A."/>
            <person name="Terry A."/>
            <person name="Pangilinan J."/>
            <person name="Kapitonov V."/>
            <person name="Jurka J."/>
            <person name="Salamov A."/>
            <person name="Shapiro H."/>
            <person name="Schmutz J."/>
            <person name="Grimwood J."/>
            <person name="Lindquist E."/>
            <person name="Lucas S."/>
            <person name="Grigoriev I.V."/>
            <person name="Schmitt R."/>
            <person name="Kirk D."/>
            <person name="Rokhsar D.S."/>
        </authorList>
    </citation>
    <scope>NUCLEOTIDE SEQUENCE [LARGE SCALE GENOMIC DNA]</scope>
    <source>
        <strain evidence="16">f. Nagariensis / Eve</strain>
    </source>
</reference>
<keyword evidence="6 14" id="KW-1133">Transmembrane helix</keyword>
<evidence type="ECO:0000313" key="16">
    <source>
        <dbReference type="Proteomes" id="UP000001058"/>
    </source>
</evidence>
<evidence type="ECO:0000313" key="15">
    <source>
        <dbReference type="EMBL" id="EFJ42874.1"/>
    </source>
</evidence>
<dbReference type="Proteomes" id="UP000001058">
    <property type="component" value="Unassembled WGS sequence"/>
</dbReference>
<keyword evidence="16" id="KW-1185">Reference proteome</keyword>
<gene>
    <name evidence="15" type="ORF">VOLCADRAFT_97053</name>
</gene>
<evidence type="ECO:0000256" key="5">
    <source>
        <dbReference type="ARBA" id="ARBA00022692"/>
    </source>
</evidence>
<proteinExistence type="inferred from homology"/>
<dbReference type="AlphaFoldDB" id="D8UBS6"/>
<evidence type="ECO:0000256" key="7">
    <source>
        <dbReference type="ARBA" id="ARBA00023065"/>
    </source>
</evidence>
<evidence type="ECO:0000256" key="14">
    <source>
        <dbReference type="SAM" id="Phobius"/>
    </source>
</evidence>
<dbReference type="GO" id="GO:0005886">
    <property type="term" value="C:plasma membrane"/>
    <property type="evidence" value="ECO:0007669"/>
    <property type="project" value="UniProtKB-SubCell"/>
</dbReference>
<keyword evidence="10" id="KW-0325">Glycoprotein</keyword>
<name>D8UBS6_VOLCA</name>
<evidence type="ECO:0000256" key="12">
    <source>
        <dbReference type="ARBA" id="ARBA00023303"/>
    </source>
</evidence>
<dbReference type="InParanoid" id="D8UBS6"/>